<evidence type="ECO:0000256" key="4">
    <source>
        <dbReference type="ARBA" id="ARBA00011245"/>
    </source>
</evidence>
<dbReference type="InterPro" id="IPR007197">
    <property type="entry name" value="rSAM"/>
</dbReference>
<keyword evidence="8 15" id="KW-0479">Metal-binding</keyword>
<protein>
    <recommendedName>
        <fullName evidence="15">Coproporphyrinogen-III oxidase</fullName>
        <ecNumber evidence="15">1.3.98.3</ecNumber>
    </recommendedName>
</protein>
<dbReference type="NCBIfam" id="TIGR00538">
    <property type="entry name" value="hemN"/>
    <property type="match status" value="1"/>
</dbReference>
<feature type="domain" description="Radical SAM core" evidence="16">
    <location>
        <begin position="39"/>
        <end position="281"/>
    </location>
</feature>
<keyword evidence="10 15" id="KW-0408">Iron</keyword>
<evidence type="ECO:0000256" key="8">
    <source>
        <dbReference type="ARBA" id="ARBA00022723"/>
    </source>
</evidence>
<comment type="cofactor">
    <cofactor evidence="15">
        <name>[4Fe-4S] cluster</name>
        <dbReference type="ChEBI" id="CHEBI:49883"/>
    </cofactor>
    <text evidence="15">Binds 1 [4Fe-4S] cluster. The cluster is coordinated with 3 cysteines and an exchangeable S-adenosyl-L-methionine.</text>
</comment>
<keyword evidence="6 15" id="KW-0963">Cytoplasm</keyword>
<evidence type="ECO:0000259" key="16">
    <source>
        <dbReference type="PROSITE" id="PS51918"/>
    </source>
</evidence>
<evidence type="ECO:0000256" key="15">
    <source>
        <dbReference type="PIRNR" id="PIRNR000167"/>
    </source>
</evidence>
<keyword evidence="5 15" id="KW-0004">4Fe-4S</keyword>
<comment type="catalytic activity">
    <reaction evidence="14 15">
        <text>coproporphyrinogen III + 2 S-adenosyl-L-methionine = protoporphyrinogen IX + 2 5'-deoxyadenosine + 2 L-methionine + 2 CO2</text>
        <dbReference type="Rhea" id="RHEA:15425"/>
        <dbReference type="ChEBI" id="CHEBI:16526"/>
        <dbReference type="ChEBI" id="CHEBI:17319"/>
        <dbReference type="ChEBI" id="CHEBI:57307"/>
        <dbReference type="ChEBI" id="CHEBI:57309"/>
        <dbReference type="ChEBI" id="CHEBI:57844"/>
        <dbReference type="ChEBI" id="CHEBI:59789"/>
        <dbReference type="EC" id="1.3.98.3"/>
    </reaction>
</comment>
<evidence type="ECO:0000256" key="11">
    <source>
        <dbReference type="ARBA" id="ARBA00023014"/>
    </source>
</evidence>
<keyword evidence="7 15" id="KW-0949">S-adenosyl-L-methionine</keyword>
<dbReference type="Pfam" id="PF06969">
    <property type="entry name" value="HemN_C"/>
    <property type="match status" value="1"/>
</dbReference>
<dbReference type="InterPro" id="IPR006638">
    <property type="entry name" value="Elp3/MiaA/NifB-like_rSAM"/>
</dbReference>
<dbReference type="SFLD" id="SFLDS00029">
    <property type="entry name" value="Radical_SAM"/>
    <property type="match status" value="1"/>
</dbReference>
<gene>
    <name evidence="17" type="primary">hemN</name>
    <name evidence="17" type="ORF">ACFPPC_07095</name>
</gene>
<dbReference type="SUPFAM" id="SSF102114">
    <property type="entry name" value="Radical SAM enzymes"/>
    <property type="match status" value="1"/>
</dbReference>
<dbReference type="SMART" id="SM00729">
    <property type="entry name" value="Elp3"/>
    <property type="match status" value="1"/>
</dbReference>
<evidence type="ECO:0000256" key="13">
    <source>
        <dbReference type="ARBA" id="ARBA00024295"/>
    </source>
</evidence>
<evidence type="ECO:0000256" key="6">
    <source>
        <dbReference type="ARBA" id="ARBA00022490"/>
    </source>
</evidence>
<evidence type="ECO:0000256" key="14">
    <source>
        <dbReference type="ARBA" id="ARBA00048321"/>
    </source>
</evidence>
<dbReference type="PANTHER" id="PTHR13932">
    <property type="entry name" value="COPROPORPHYRINIGEN III OXIDASE"/>
    <property type="match status" value="1"/>
</dbReference>
<organism evidence="17 18">
    <name type="scientific">Bosea vestrisii</name>
    <dbReference type="NCBI Taxonomy" id="151416"/>
    <lineage>
        <taxon>Bacteria</taxon>
        <taxon>Pseudomonadati</taxon>
        <taxon>Pseudomonadota</taxon>
        <taxon>Alphaproteobacteria</taxon>
        <taxon>Hyphomicrobiales</taxon>
        <taxon>Boseaceae</taxon>
        <taxon>Bosea</taxon>
    </lineage>
</organism>
<dbReference type="Gene3D" id="3.80.30.20">
    <property type="entry name" value="tm_1862 like domain"/>
    <property type="match status" value="1"/>
</dbReference>
<dbReference type="EMBL" id="JBHSLV010000010">
    <property type="protein sequence ID" value="MFC5392404.1"/>
    <property type="molecule type" value="Genomic_DNA"/>
</dbReference>
<reference evidence="18" key="1">
    <citation type="journal article" date="2019" name="Int. J. Syst. Evol. Microbiol.">
        <title>The Global Catalogue of Microorganisms (GCM) 10K type strain sequencing project: providing services to taxonomists for standard genome sequencing and annotation.</title>
        <authorList>
            <consortium name="The Broad Institute Genomics Platform"/>
            <consortium name="The Broad Institute Genome Sequencing Center for Infectious Disease"/>
            <person name="Wu L."/>
            <person name="Ma J."/>
        </authorList>
    </citation>
    <scope>NUCLEOTIDE SEQUENCE [LARGE SCALE GENOMIC DNA]</scope>
    <source>
        <strain evidence="18">CGMCC 1.16326</strain>
    </source>
</reference>
<dbReference type="PIRSF" id="PIRSF000167">
    <property type="entry name" value="HemN"/>
    <property type="match status" value="1"/>
</dbReference>
<evidence type="ECO:0000313" key="18">
    <source>
        <dbReference type="Proteomes" id="UP001596104"/>
    </source>
</evidence>
<keyword evidence="12 15" id="KW-0627">Porphyrin biosynthesis</keyword>
<name>A0ABW0HAU0_9HYPH</name>
<comment type="function">
    <text evidence="13">Involved in the heme biosynthesis. Catalyzes the anaerobic oxidative decarboxylation of propionate groups of rings A and B of coproporphyrinogen III to yield the vinyl groups in protoporphyrinogen IX.</text>
</comment>
<evidence type="ECO:0000256" key="7">
    <source>
        <dbReference type="ARBA" id="ARBA00022691"/>
    </source>
</evidence>
<comment type="caution">
    <text evidence="17">The sequence shown here is derived from an EMBL/GenBank/DDBJ whole genome shotgun (WGS) entry which is preliminary data.</text>
</comment>
<evidence type="ECO:0000256" key="3">
    <source>
        <dbReference type="ARBA" id="ARBA00005493"/>
    </source>
</evidence>
<dbReference type="Proteomes" id="UP001596104">
    <property type="component" value="Unassembled WGS sequence"/>
</dbReference>
<evidence type="ECO:0000256" key="9">
    <source>
        <dbReference type="ARBA" id="ARBA00023002"/>
    </source>
</evidence>
<accession>A0ABW0HAU0</accession>
<dbReference type="CDD" id="cd01335">
    <property type="entry name" value="Radical_SAM"/>
    <property type="match status" value="1"/>
</dbReference>
<dbReference type="InterPro" id="IPR034505">
    <property type="entry name" value="Coproporphyrinogen-III_oxidase"/>
</dbReference>
<evidence type="ECO:0000313" key="17">
    <source>
        <dbReference type="EMBL" id="MFC5392404.1"/>
    </source>
</evidence>
<dbReference type="InterPro" id="IPR004558">
    <property type="entry name" value="Coprogen_oxidase_HemN"/>
</dbReference>
<dbReference type="GO" id="GO:0051989">
    <property type="term" value="F:coproporphyrinogen dehydrogenase activity"/>
    <property type="evidence" value="ECO:0007669"/>
    <property type="project" value="UniProtKB-EC"/>
</dbReference>
<comment type="similarity">
    <text evidence="3 15">Belongs to the anaerobic coproporphyrinogen-III oxidase family.</text>
</comment>
<dbReference type="EC" id="1.3.98.3" evidence="15"/>
<keyword evidence="9 15" id="KW-0560">Oxidoreductase</keyword>
<dbReference type="PROSITE" id="PS51918">
    <property type="entry name" value="RADICAL_SAM"/>
    <property type="match status" value="1"/>
</dbReference>
<keyword evidence="18" id="KW-1185">Reference proteome</keyword>
<evidence type="ECO:0000256" key="2">
    <source>
        <dbReference type="ARBA" id="ARBA00004785"/>
    </source>
</evidence>
<dbReference type="RefSeq" id="WP_152016428.1">
    <property type="nucleotide sequence ID" value="NZ_JBHSLV010000010.1"/>
</dbReference>
<proteinExistence type="inferred from homology"/>
<evidence type="ECO:0000256" key="5">
    <source>
        <dbReference type="ARBA" id="ARBA00022485"/>
    </source>
</evidence>
<comment type="subunit">
    <text evidence="4">Monomer.</text>
</comment>
<comment type="pathway">
    <text evidence="2 15">Porphyrin-containing compound metabolism; protoporphyrin-IX biosynthesis; protoporphyrinogen-IX from coproporphyrinogen-III (AdoMet route): step 1/1.</text>
</comment>
<evidence type="ECO:0000256" key="1">
    <source>
        <dbReference type="ARBA" id="ARBA00004496"/>
    </source>
</evidence>
<dbReference type="Pfam" id="PF04055">
    <property type="entry name" value="Radical_SAM"/>
    <property type="match status" value="1"/>
</dbReference>
<evidence type="ECO:0000256" key="12">
    <source>
        <dbReference type="ARBA" id="ARBA00023244"/>
    </source>
</evidence>
<dbReference type="Gene3D" id="1.10.10.920">
    <property type="match status" value="1"/>
</dbReference>
<dbReference type="SFLD" id="SFLDG01065">
    <property type="entry name" value="anaerobic_coproporphyrinogen-I"/>
    <property type="match status" value="1"/>
</dbReference>
<dbReference type="InterPro" id="IPR010723">
    <property type="entry name" value="HemN_C"/>
</dbReference>
<comment type="subcellular location">
    <subcellularLocation>
        <location evidence="1 15">Cytoplasm</location>
    </subcellularLocation>
</comment>
<dbReference type="PANTHER" id="PTHR13932:SF6">
    <property type="entry name" value="OXYGEN-INDEPENDENT COPROPORPHYRINOGEN III OXIDASE"/>
    <property type="match status" value="1"/>
</dbReference>
<sequence length="447" mass="49016">MQATPYRDERLPRYTSYPTAPHFGTDVDAQSYEGWLRQLPVGTTTSLYLHVPFCRSMCWYCGCHTTVALRDGPIVDYLAALRSEIGLVAEQLSAPVDVRHVHFGGGTPTILEPADFVALVALLRQRFAIHPRAEIAVEIDPRRLGPAMTAALAAAGVNRASLGVQSFDPAVQKAINRIQSVEQTATVVTGLRGAGITAVSFDLIYGLPKQTLQSCLDTVEQCLAMKPDRFSIFGYAHVPEFKKHQRRIATADLPDGEARHVQAQAMAETLAAAGYVRIGLDHFARPDDPMAMALSQGRLRRNFQGYTTDPCEALIGFGASAIGRLPQGYVQNEVVIGRYAEHIADGALPVAKGYRLSAEDRLRAELIERVMCDLSVDIDAVRAQYSVAPEVLVPALRKLDQLAREGVIDFDGSRVLLPENARLFVRKVASVFDAHLDQPPRKYSRAV</sequence>
<keyword evidence="11 15" id="KW-0411">Iron-sulfur</keyword>
<dbReference type="InterPro" id="IPR058240">
    <property type="entry name" value="rSAM_sf"/>
</dbReference>
<evidence type="ECO:0000256" key="10">
    <source>
        <dbReference type="ARBA" id="ARBA00023004"/>
    </source>
</evidence>
<dbReference type="InterPro" id="IPR023404">
    <property type="entry name" value="rSAM_horseshoe"/>
</dbReference>